<dbReference type="STRING" id="885580.ENSFDAP00000011536"/>
<keyword evidence="5" id="KW-1185">Reference proteome</keyword>
<feature type="region of interest" description="Disordered" evidence="2">
    <location>
        <begin position="341"/>
        <end position="366"/>
    </location>
</feature>
<feature type="region of interest" description="Disordered" evidence="2">
    <location>
        <begin position="1029"/>
        <end position="1116"/>
    </location>
</feature>
<accession>A0A091DP91</accession>
<feature type="region of interest" description="Disordered" evidence="2">
    <location>
        <begin position="535"/>
        <end position="555"/>
    </location>
</feature>
<feature type="compositionally biased region" description="Polar residues" evidence="2">
    <location>
        <begin position="937"/>
        <end position="963"/>
    </location>
</feature>
<dbReference type="InterPro" id="IPR024310">
    <property type="entry name" value="NUT"/>
</dbReference>
<sequence length="1116" mass="119710">MEEMASDRASPLLGPDEGMRAGAAPSPFTTLPFALPAPAAPDQPVQERPLPTQPPVPPAFSPADPLVLSAFRSPLLMTGDAGPGPSGVEACLVKVETEAGPAESFQTQKFVVTQPAFRVTSGAACGGLEGPAPQYVTASNVNAILPTSMVSMNQEGPSGLLPQALPQAVQLPPIVSPEKAWPGPQGATGEVGRVATRQAPLGQLAYVSKGVYENFLRWQCYKALARRHLPQSPDAEALSCFLIPVLRSLGRRKPMMTLEEGLPRAVQEWHRTSNYDRMVFYEMAEKFMEFEVEELQIQNAQVMHNSQGPSSAAPLKLDPSGPLAPEACQQPVYILKKSVPKTRAPRQLQRKPQRPPVPPTPKEIPPEAVEEYINIMERLMGSHLTTREYNEEEEKQQEDEEMYPDPSLLGYMEELCSQEAFVSKVEVVLHPQFLADLLSPEQERDPLALIEELEQEEGLTFAQLIQKRLLALEEEDADVPPDCSAQLDSSPSVSEEDEDGGGWPHSSPGPQGTGGTIDIEKPTFSGKQARETLGRQGQALDGPRDGNVLSSSSSWDLQEELVAPQGAQAPLVVEERGSGEVVSELSQYQDSLLEHARSPGHCLMADSIPEALPLCWQENAQPKTAHTLDVGLAEPDPLQGQGLEKPDLGWQTGQEAEELGVLSQGTEPSGVPQKGSAGAMWGADRSPPMVQTYEQNPSPGTAEDKDRALVSPGLWLNSEMDAVNLPLPLEIEEVIESSQDAKFLTEHQALGSTNTLSLGPGATTVPGDLGSSVIPCGSTDIPAALAKRNYCSLERPLRANSPPLGCKENREQGLEVIQDPSNLWTKGCSLLLESSVGASVSTLESFKESLLPMCQGSLLILGAQDGSFPEASQDAGSRGNPFSFPLETTEVNLLNVRDEYGLQLGVSEETCPPILNSYDPQEEGRKDTDLSKPSHLVPSQGNQESYTRGAPKSTSPLQGLGSTSFRCRTKDAVVLRESSCKSKTRNSVDGAKRRQKAEEEGEDEQLSNFTYLLASKLSLSPTGLLLGPRCASGGGSTQKAPHTSSEAGGLGQPPLPVAKSGKQALAGGSAPAAKTPQAGHLGEKSVAQGVRPSSQSQKRRRDPSVASRRKKHRRSQ</sequence>
<name>A0A091DP91_FUKDA</name>
<dbReference type="Proteomes" id="UP000028990">
    <property type="component" value="Unassembled WGS sequence"/>
</dbReference>
<reference evidence="4 5" key="1">
    <citation type="submission" date="2013-11" db="EMBL/GenBank/DDBJ databases">
        <title>The Damaraland mole rat (Fukomys damarensis) genome and evolution of African mole rats.</title>
        <authorList>
            <person name="Gladyshev V.N."/>
            <person name="Fang X."/>
        </authorList>
    </citation>
    <scope>NUCLEOTIDE SEQUENCE [LARGE SCALE GENOMIC DNA]</scope>
    <source>
        <tissue evidence="4">Liver</tissue>
    </source>
</reference>
<protein>
    <submittedName>
        <fullName evidence="4">Protein NUT</fullName>
    </submittedName>
</protein>
<gene>
    <name evidence="4" type="ORF">H920_05508</name>
</gene>
<dbReference type="Pfam" id="PF12881">
    <property type="entry name" value="NUT"/>
    <property type="match status" value="2"/>
</dbReference>
<organism evidence="4 5">
    <name type="scientific">Fukomys damarensis</name>
    <name type="common">Damaraland mole rat</name>
    <name type="synonym">Cryptomys damarensis</name>
    <dbReference type="NCBI Taxonomy" id="885580"/>
    <lineage>
        <taxon>Eukaryota</taxon>
        <taxon>Metazoa</taxon>
        <taxon>Chordata</taxon>
        <taxon>Craniata</taxon>
        <taxon>Vertebrata</taxon>
        <taxon>Euteleostomi</taxon>
        <taxon>Mammalia</taxon>
        <taxon>Eutheria</taxon>
        <taxon>Euarchontoglires</taxon>
        <taxon>Glires</taxon>
        <taxon>Rodentia</taxon>
        <taxon>Hystricomorpha</taxon>
        <taxon>Bathyergidae</taxon>
        <taxon>Fukomys</taxon>
    </lineage>
</organism>
<dbReference type="eggNOG" id="ENOG502RSZ6">
    <property type="taxonomic scope" value="Eukaryota"/>
</dbReference>
<feature type="compositionally biased region" description="Polar residues" evidence="2">
    <location>
        <begin position="1037"/>
        <end position="1046"/>
    </location>
</feature>
<feature type="compositionally biased region" description="Low complexity" evidence="2">
    <location>
        <begin position="27"/>
        <end position="37"/>
    </location>
</feature>
<feature type="region of interest" description="Disordered" evidence="2">
    <location>
        <begin position="911"/>
        <end position="963"/>
    </location>
</feature>
<dbReference type="InterPro" id="IPR024309">
    <property type="entry name" value="NUT_N"/>
</dbReference>
<feature type="domain" description="Nuclear Testis protein N-terminal" evidence="3">
    <location>
        <begin position="19"/>
        <end position="552"/>
    </location>
</feature>
<evidence type="ECO:0000313" key="5">
    <source>
        <dbReference type="Proteomes" id="UP000028990"/>
    </source>
</evidence>
<dbReference type="AlphaFoldDB" id="A0A091DP91"/>
<feature type="compositionally biased region" description="Basic residues" evidence="2">
    <location>
        <begin position="1097"/>
        <end position="1116"/>
    </location>
</feature>
<comment type="similarity">
    <text evidence="1">Belongs to the NUT family.</text>
</comment>
<feature type="compositionally biased region" description="Pro residues" evidence="2">
    <location>
        <begin position="354"/>
        <end position="363"/>
    </location>
</feature>
<evidence type="ECO:0000313" key="4">
    <source>
        <dbReference type="EMBL" id="KFO32892.1"/>
    </source>
</evidence>
<dbReference type="OrthoDB" id="9836538at2759"/>
<feature type="region of interest" description="Disordered" evidence="2">
    <location>
        <begin position="1"/>
        <end position="54"/>
    </location>
</feature>
<feature type="region of interest" description="Disordered" evidence="2">
    <location>
        <begin position="976"/>
        <end position="1005"/>
    </location>
</feature>
<feature type="domain" description="Nuclear Testis protein N-terminal" evidence="3">
    <location>
        <begin position="897"/>
        <end position="1112"/>
    </location>
</feature>
<dbReference type="EMBL" id="KN122106">
    <property type="protein sequence ID" value="KFO32892.1"/>
    <property type="molecule type" value="Genomic_DNA"/>
</dbReference>
<feature type="region of interest" description="Disordered" evidence="2">
    <location>
        <begin position="662"/>
        <end position="689"/>
    </location>
</feature>
<proteinExistence type="inferred from homology"/>
<evidence type="ECO:0000256" key="2">
    <source>
        <dbReference type="SAM" id="MobiDB-lite"/>
    </source>
</evidence>
<feature type="compositionally biased region" description="Basic and acidic residues" evidence="2">
    <location>
        <begin position="922"/>
        <end position="932"/>
    </location>
</feature>
<evidence type="ECO:0000256" key="1">
    <source>
        <dbReference type="ARBA" id="ARBA00010586"/>
    </source>
</evidence>
<dbReference type="PANTHER" id="PTHR22879">
    <property type="entry name" value="NUT FAMILY MEMBER 1"/>
    <property type="match status" value="1"/>
</dbReference>
<feature type="compositionally biased region" description="Basic residues" evidence="2">
    <location>
        <begin position="341"/>
        <end position="353"/>
    </location>
</feature>
<evidence type="ECO:0000259" key="3">
    <source>
        <dbReference type="Pfam" id="PF12881"/>
    </source>
</evidence>
<feature type="region of interest" description="Disordered" evidence="2">
    <location>
        <begin position="476"/>
        <end position="521"/>
    </location>
</feature>
<dbReference type="PANTHER" id="PTHR22879:SF13">
    <property type="entry name" value="NUT FAMILY MEMBER 1"/>
    <property type="match status" value="1"/>
</dbReference>